<dbReference type="PANTHER" id="PTHR37767:SF1">
    <property type="entry name" value="HYDROXYPROLINE-RICH GLYCOPROTEIN FAMILY PROTEIN"/>
    <property type="match status" value="1"/>
</dbReference>
<protein>
    <submittedName>
        <fullName evidence="2">Uncharacterized protein</fullName>
    </submittedName>
</protein>
<proteinExistence type="predicted"/>
<sequence>MEADMEIISVNYPKRERQQISVPFMWESKPGTLKRDWISKPVSLISYPPPSPSKLVVSVPFQWEEEPGKPMTQLPPQPYDATNMDLLTQSSCSWNPFLAGGDDYSIGFDLDNFNNPFVSGPTLPDIPIMEEKDEPLLMQSMDEEDSNCHENMDSLSETEQYSSSESSITTQNGANSNGFDMELLFALSSPEVTFLGNLLEKNGDDKLGPVGRRELTLGELIMLSRKLSCRTKPQIVHKKNPSKELIRKISNMLLGFGH</sequence>
<comment type="caution">
    <text evidence="2">The sequence shown here is derived from an EMBL/GenBank/DDBJ whole genome shotgun (WGS) entry which is preliminary data.</text>
</comment>
<evidence type="ECO:0000313" key="3">
    <source>
        <dbReference type="Proteomes" id="UP001151287"/>
    </source>
</evidence>
<dbReference type="OrthoDB" id="1938864at2759"/>
<name>A0A9Q0HPB6_9POAL</name>
<dbReference type="EMBL" id="JAMQYH010000003">
    <property type="protein sequence ID" value="KAJ1693402.1"/>
    <property type="molecule type" value="Genomic_DNA"/>
</dbReference>
<evidence type="ECO:0000313" key="2">
    <source>
        <dbReference type="EMBL" id="KAJ1693402.1"/>
    </source>
</evidence>
<feature type="region of interest" description="Disordered" evidence="1">
    <location>
        <begin position="143"/>
        <end position="173"/>
    </location>
</feature>
<dbReference type="AlphaFoldDB" id="A0A9Q0HPB6"/>
<accession>A0A9Q0HPB6</accession>
<reference evidence="2" key="1">
    <citation type="journal article" date="2022" name="Cell">
        <title>Repeat-based holocentromeres influence genome architecture and karyotype evolution.</title>
        <authorList>
            <person name="Hofstatter P.G."/>
            <person name="Thangavel G."/>
            <person name="Lux T."/>
            <person name="Neumann P."/>
            <person name="Vondrak T."/>
            <person name="Novak P."/>
            <person name="Zhang M."/>
            <person name="Costa L."/>
            <person name="Castellani M."/>
            <person name="Scott A."/>
            <person name="Toegelov H."/>
            <person name="Fuchs J."/>
            <person name="Mata-Sucre Y."/>
            <person name="Dias Y."/>
            <person name="Vanzela A.L.L."/>
            <person name="Huettel B."/>
            <person name="Almeida C.C.S."/>
            <person name="Simkova H."/>
            <person name="Souza G."/>
            <person name="Pedrosa-Harand A."/>
            <person name="Macas J."/>
            <person name="Mayer K.F.X."/>
            <person name="Houben A."/>
            <person name="Marques A."/>
        </authorList>
    </citation>
    <scope>NUCLEOTIDE SEQUENCE</scope>
    <source>
        <strain evidence="2">RhyBre1mFocal</strain>
    </source>
</reference>
<gene>
    <name evidence="2" type="ORF">LUZ63_010100</name>
</gene>
<dbReference type="PANTHER" id="PTHR37767">
    <property type="entry name" value="HYDROXYPROLINE-RICH GLYCOPROTEIN FAMILY PROTEIN"/>
    <property type="match status" value="1"/>
</dbReference>
<keyword evidence="3" id="KW-1185">Reference proteome</keyword>
<dbReference type="Pfam" id="PF05097">
    <property type="entry name" value="DUF688"/>
    <property type="match status" value="1"/>
</dbReference>
<organism evidence="2 3">
    <name type="scientific">Rhynchospora breviuscula</name>
    <dbReference type="NCBI Taxonomy" id="2022672"/>
    <lineage>
        <taxon>Eukaryota</taxon>
        <taxon>Viridiplantae</taxon>
        <taxon>Streptophyta</taxon>
        <taxon>Embryophyta</taxon>
        <taxon>Tracheophyta</taxon>
        <taxon>Spermatophyta</taxon>
        <taxon>Magnoliopsida</taxon>
        <taxon>Liliopsida</taxon>
        <taxon>Poales</taxon>
        <taxon>Cyperaceae</taxon>
        <taxon>Cyperoideae</taxon>
        <taxon>Rhynchosporeae</taxon>
        <taxon>Rhynchospora</taxon>
    </lineage>
</organism>
<dbReference type="InterPro" id="IPR007789">
    <property type="entry name" value="DUF688"/>
</dbReference>
<dbReference type="Proteomes" id="UP001151287">
    <property type="component" value="Unassembled WGS sequence"/>
</dbReference>
<evidence type="ECO:0000256" key="1">
    <source>
        <dbReference type="SAM" id="MobiDB-lite"/>
    </source>
</evidence>
<feature type="compositionally biased region" description="Low complexity" evidence="1">
    <location>
        <begin position="154"/>
        <end position="170"/>
    </location>
</feature>